<evidence type="ECO:0000313" key="8">
    <source>
        <dbReference type="EMBL" id="GEB32346.1"/>
    </source>
</evidence>
<feature type="domain" description="VTT" evidence="7">
    <location>
        <begin position="30"/>
        <end position="160"/>
    </location>
</feature>
<evidence type="ECO:0000313" key="9">
    <source>
        <dbReference type="Proteomes" id="UP000316882"/>
    </source>
</evidence>
<keyword evidence="5" id="KW-1133">Transmembrane helix</keyword>
<comment type="caution">
    <text evidence="8">The sequence shown here is derived from an EMBL/GenBank/DDBJ whole genome shotgun (WGS) entry which is preliminary data.</text>
</comment>
<dbReference type="PANTHER" id="PTHR42709:SF6">
    <property type="entry name" value="UNDECAPRENYL PHOSPHATE TRANSPORTER A"/>
    <property type="match status" value="1"/>
</dbReference>
<comment type="similarity">
    <text evidence="2">Belongs to the DedA family.</text>
</comment>
<dbReference type="RefSeq" id="WP_122963354.1">
    <property type="nucleotide sequence ID" value="NZ_BJMH01000007.1"/>
</dbReference>
<evidence type="ECO:0000256" key="3">
    <source>
        <dbReference type="ARBA" id="ARBA00022475"/>
    </source>
</evidence>
<keyword evidence="3" id="KW-1003">Cell membrane</keyword>
<sequence length="203" mass="22687">MQNWLTHFIEQYSYLGIFLMMALENVFPPIPSEVILTFGGFMTTRTTLTVPGVILAATLGSVLGAVLLYAIGRYLDVSKIEKVVERYGHLLRIKKTDIQKADAWFDKYGYWTILFCRMIPLVRSLISIPAGMTGMGLPLFLLFTTIGTLLWNIALVLVGALLGESWEQVLHVMDVYSKFVYIGIGVVGVGFLVVFVRKRRSGG</sequence>
<dbReference type="PANTHER" id="PTHR42709">
    <property type="entry name" value="ALKALINE PHOSPHATASE LIKE PROTEIN"/>
    <property type="match status" value="1"/>
</dbReference>
<evidence type="ECO:0000256" key="1">
    <source>
        <dbReference type="ARBA" id="ARBA00004651"/>
    </source>
</evidence>
<dbReference type="EMBL" id="BJMH01000007">
    <property type="protein sequence ID" value="GEB32346.1"/>
    <property type="molecule type" value="Genomic_DNA"/>
</dbReference>
<accession>A0A4Y3PK33</accession>
<comment type="subcellular location">
    <subcellularLocation>
        <location evidence="1">Cell membrane</location>
        <topology evidence="1">Multi-pass membrane protein</topology>
    </subcellularLocation>
</comment>
<dbReference type="STRING" id="54914.AV540_11975"/>
<keyword evidence="6" id="KW-0472">Membrane</keyword>
<dbReference type="Pfam" id="PF09335">
    <property type="entry name" value="VTT_dom"/>
    <property type="match status" value="1"/>
</dbReference>
<evidence type="ECO:0000259" key="7">
    <source>
        <dbReference type="Pfam" id="PF09335"/>
    </source>
</evidence>
<dbReference type="GeneID" id="87613359"/>
<keyword evidence="4" id="KW-0812">Transmembrane</keyword>
<gene>
    <name evidence="8" type="ORF">BPA01_19260</name>
</gene>
<evidence type="ECO:0000256" key="4">
    <source>
        <dbReference type="ARBA" id="ARBA00022692"/>
    </source>
</evidence>
<evidence type="ECO:0000256" key="2">
    <source>
        <dbReference type="ARBA" id="ARBA00010792"/>
    </source>
</evidence>
<evidence type="ECO:0000256" key="6">
    <source>
        <dbReference type="ARBA" id="ARBA00023136"/>
    </source>
</evidence>
<dbReference type="Proteomes" id="UP000316882">
    <property type="component" value="Unassembled WGS sequence"/>
</dbReference>
<dbReference type="InterPro" id="IPR032816">
    <property type="entry name" value="VTT_dom"/>
</dbReference>
<reference evidence="8 9" key="1">
    <citation type="submission" date="2019-06" db="EMBL/GenBank/DDBJ databases">
        <title>Whole genome shotgun sequence of Brevibacillus parabrevis NBRC 12334.</title>
        <authorList>
            <person name="Hosoyama A."/>
            <person name="Uohara A."/>
            <person name="Ohji S."/>
            <person name="Ichikawa N."/>
        </authorList>
    </citation>
    <scope>NUCLEOTIDE SEQUENCE [LARGE SCALE GENOMIC DNA]</scope>
    <source>
        <strain evidence="8 9">NBRC 12334</strain>
    </source>
</reference>
<organism evidence="8 9">
    <name type="scientific">Brevibacillus parabrevis</name>
    <dbReference type="NCBI Taxonomy" id="54914"/>
    <lineage>
        <taxon>Bacteria</taxon>
        <taxon>Bacillati</taxon>
        <taxon>Bacillota</taxon>
        <taxon>Bacilli</taxon>
        <taxon>Bacillales</taxon>
        <taxon>Paenibacillaceae</taxon>
        <taxon>Brevibacillus</taxon>
    </lineage>
</organism>
<evidence type="ECO:0000256" key="5">
    <source>
        <dbReference type="ARBA" id="ARBA00022989"/>
    </source>
</evidence>
<dbReference type="GO" id="GO:0005886">
    <property type="term" value="C:plasma membrane"/>
    <property type="evidence" value="ECO:0007669"/>
    <property type="project" value="UniProtKB-SubCell"/>
</dbReference>
<keyword evidence="9" id="KW-1185">Reference proteome</keyword>
<dbReference type="InterPro" id="IPR051311">
    <property type="entry name" value="DedA_domain"/>
</dbReference>
<proteinExistence type="inferred from homology"/>
<name>A0A4Y3PK33_BREPA</name>
<dbReference type="AlphaFoldDB" id="A0A4Y3PK33"/>
<protein>
    <submittedName>
        <fullName evidence="8">Alkaline phosphatase</fullName>
    </submittedName>
</protein>